<dbReference type="InterPro" id="IPR011659">
    <property type="entry name" value="WD40"/>
</dbReference>
<dbReference type="EMBL" id="UYRR01032045">
    <property type="protein sequence ID" value="VDK53916.1"/>
    <property type="molecule type" value="Genomic_DNA"/>
</dbReference>
<dbReference type="SUPFAM" id="SSF69304">
    <property type="entry name" value="Tricorn protease N-terminal domain"/>
    <property type="match status" value="1"/>
</dbReference>
<keyword evidence="5" id="KW-1185">Reference proteome</keyword>
<feature type="chain" id="PRO_5043121193" evidence="3">
    <location>
        <begin position="19"/>
        <end position="701"/>
    </location>
</feature>
<dbReference type="PANTHER" id="PTHR36842:SF1">
    <property type="entry name" value="PROTEIN TOLB"/>
    <property type="match status" value="1"/>
</dbReference>
<evidence type="ECO:0000256" key="3">
    <source>
        <dbReference type="SAM" id="SignalP"/>
    </source>
</evidence>
<evidence type="ECO:0000313" key="4">
    <source>
        <dbReference type="EMBL" id="VDK53916.1"/>
    </source>
</evidence>
<feature type="region of interest" description="Disordered" evidence="2">
    <location>
        <begin position="363"/>
        <end position="386"/>
    </location>
</feature>
<organism evidence="6">
    <name type="scientific">Anisakis simplex</name>
    <name type="common">Herring worm</name>
    <dbReference type="NCBI Taxonomy" id="6269"/>
    <lineage>
        <taxon>Eukaryota</taxon>
        <taxon>Metazoa</taxon>
        <taxon>Ecdysozoa</taxon>
        <taxon>Nematoda</taxon>
        <taxon>Chromadorea</taxon>
        <taxon>Rhabditida</taxon>
        <taxon>Spirurina</taxon>
        <taxon>Ascaridomorpha</taxon>
        <taxon>Ascaridoidea</taxon>
        <taxon>Anisakidae</taxon>
        <taxon>Anisakis</taxon>
        <taxon>Anisakis simplex complex</taxon>
    </lineage>
</organism>
<comment type="similarity">
    <text evidence="1">Belongs to the TolB family.</text>
</comment>
<dbReference type="Gene3D" id="2.120.10.30">
    <property type="entry name" value="TolB, C-terminal domain"/>
    <property type="match status" value="4"/>
</dbReference>
<reference evidence="4 5" key="2">
    <citation type="submission" date="2018-11" db="EMBL/GenBank/DDBJ databases">
        <authorList>
            <consortium name="Pathogen Informatics"/>
        </authorList>
    </citation>
    <scope>NUCLEOTIDE SEQUENCE [LARGE SCALE GENOMIC DNA]</scope>
</reference>
<evidence type="ECO:0000256" key="2">
    <source>
        <dbReference type="SAM" id="MobiDB-lite"/>
    </source>
</evidence>
<proteinExistence type="inferred from homology"/>
<accession>A0A0M3K3Q1</accession>
<protein>
    <submittedName>
        <fullName evidence="6">Biopolymer transporter Tol</fullName>
    </submittedName>
</protein>
<evidence type="ECO:0000313" key="5">
    <source>
        <dbReference type="Proteomes" id="UP000267096"/>
    </source>
</evidence>
<keyword evidence="3" id="KW-0732">Signal</keyword>
<evidence type="ECO:0000313" key="6">
    <source>
        <dbReference type="WBParaSite" id="ASIM_0001559201-mRNA-1"/>
    </source>
</evidence>
<feature type="compositionally biased region" description="Basic and acidic residues" evidence="2">
    <location>
        <begin position="376"/>
        <end position="386"/>
    </location>
</feature>
<name>A0A0M3K3Q1_ANISI</name>
<reference evidence="6" key="1">
    <citation type="submission" date="2017-02" db="UniProtKB">
        <authorList>
            <consortium name="WormBaseParasite"/>
        </authorList>
    </citation>
    <scope>IDENTIFICATION</scope>
</reference>
<dbReference type="OrthoDB" id="43744at2759"/>
<feature type="signal peptide" evidence="3">
    <location>
        <begin position="1"/>
        <end position="18"/>
    </location>
</feature>
<dbReference type="Proteomes" id="UP000267096">
    <property type="component" value="Unassembled WGS sequence"/>
</dbReference>
<evidence type="ECO:0000256" key="1">
    <source>
        <dbReference type="ARBA" id="ARBA00009820"/>
    </source>
</evidence>
<dbReference type="PANTHER" id="PTHR36842">
    <property type="entry name" value="PROTEIN TOLB HOMOLOG"/>
    <property type="match status" value="1"/>
</dbReference>
<dbReference type="InterPro" id="IPR011042">
    <property type="entry name" value="6-blade_b-propeller_TolB-like"/>
</dbReference>
<dbReference type="AlphaFoldDB" id="A0A0M3K3Q1"/>
<dbReference type="Pfam" id="PF07676">
    <property type="entry name" value="PD40"/>
    <property type="match status" value="4"/>
</dbReference>
<gene>
    <name evidence="4" type="ORF">ASIM_LOCUS14999</name>
</gene>
<sequence>MLPPIIFVLFEIARIVSAGDIHFKEENRLKNIRQLTFGGQNAEGYFSYDGKWLTFQASGMEEYGTLCDQIYRIDLTLPPKEQIAHRLSTGLGTCTCSYFYPDNRHVIYAGTFQRAKFNSNETLESCPQKTCNGSYTWDLFPEFDIFKVNEFGKIVAQLTESPGYDAEGAVSPDGRHIVFTSTRSGDPDIWIMNSDGTEPKQLTNELGYDGGPFFSPDGTKICFRASRPNTSEEIKKYKTLLSYNLVAPTEMELYTMNLDGGNLKKVTSLGGSNWAPFYLHDGHRIIFSSNFNSSGHFGAFDLYIIDEDGGDLERVTYNEGGFDAFPMFDVAGRRLVWGSSRNGTSPHELNLFIADWIEMSNGTESAEKDGSDEDDNRTKEQLKKRVHRDYDSVLSPQEPHLKNVRQMTFDGINGQAYFSYDDKSLVYQALGNLTYGTTCDQIYVLDVDNPRRLPRRLSTGYDAEASVSNDGRRIVFTSMRSGDPEIWIMNWDGSGLKQLTSSVGYDGGASFSHDDTKIIFRASRPKTAKEINKYKLLLKNNLVEPTALELYVMNSDGSNQRRITSLGGANWSPAYLRDNRRILFASNFNSSLMGSFNLYTIYENGTGLEQITFTENEFNGLSSVSFDGDCVTWSSNGGNKDLNIYVADWSDRAPISEEELNQLRADLPPQFSPQFTSSLFPVSTLAEIIVKGWDMLDKLIH</sequence>
<dbReference type="WBParaSite" id="ASIM_0001559201-mRNA-1">
    <property type="protein sequence ID" value="ASIM_0001559201-mRNA-1"/>
    <property type="gene ID" value="ASIM_0001559201"/>
</dbReference>
<dbReference type="SUPFAM" id="SSF82171">
    <property type="entry name" value="DPP6 N-terminal domain-like"/>
    <property type="match status" value="2"/>
</dbReference>